<accession>C0M9U6</accession>
<proteinExistence type="predicted"/>
<protein>
    <submittedName>
        <fullName evidence="1">Uncharacterized protein</fullName>
    </submittedName>
</protein>
<name>C0M9U6_STRE4</name>
<evidence type="ECO:0000313" key="1">
    <source>
        <dbReference type="EMBL" id="CAW95304.1"/>
    </source>
</evidence>
<dbReference type="HOGENOM" id="CLU_3358775_0_0_9"/>
<gene>
    <name evidence="1" type="ordered locus">SEQ_2026</name>
</gene>
<evidence type="ECO:0000313" key="2">
    <source>
        <dbReference type="Proteomes" id="UP000001365"/>
    </source>
</evidence>
<sequence>MWAEVNRLFDSGRSYHIVVVFADLFSVPAKSAYFLK</sequence>
<dbReference type="EMBL" id="FM204883">
    <property type="protein sequence ID" value="CAW95304.1"/>
    <property type="molecule type" value="Genomic_DNA"/>
</dbReference>
<dbReference type="KEGG" id="seu:SEQ_2026"/>
<dbReference type="Proteomes" id="UP000001365">
    <property type="component" value="Chromosome"/>
</dbReference>
<reference evidence="1 2" key="1">
    <citation type="journal article" date="2009" name="PLoS Pathog.">
        <title>Genomic evidence for the evolution of Streptococcus equi: host restriction, increased virulence, and genetic exchange with human pathogens.</title>
        <authorList>
            <person name="Holden M.T.G."/>
            <person name="Heather Z."/>
            <person name="Paillot R."/>
            <person name="Steward K.F."/>
            <person name="Webb K."/>
            <person name="Ainslie F."/>
            <person name="Jourdan T."/>
            <person name="Bason N.C."/>
            <person name="Holroyd N.E."/>
            <person name="Mungall K."/>
            <person name="Quail M.A."/>
            <person name="Sanders M."/>
            <person name="Simmonds M."/>
            <person name="Willey D."/>
            <person name="Brooks K."/>
            <person name="Aanensen D.M."/>
            <person name="Spratt B.G."/>
            <person name="Jolley K.A."/>
            <person name="Maiden M.C.J."/>
            <person name="Kehoe M."/>
            <person name="Chanter N."/>
            <person name="Bentley S.D."/>
            <person name="Robinson C."/>
            <person name="Maskell D.J."/>
            <person name="Parkhill J."/>
            <person name="Waller A.S."/>
        </authorList>
    </citation>
    <scope>NUCLEOTIDE SEQUENCE [LARGE SCALE GENOMIC DNA]</scope>
    <source>
        <strain evidence="1 2">4047</strain>
    </source>
</reference>
<dbReference type="AlphaFoldDB" id="C0M9U6"/>
<organism evidence="1 2">
    <name type="scientific">Streptococcus equi subsp. equi (strain 4047)</name>
    <dbReference type="NCBI Taxonomy" id="553482"/>
    <lineage>
        <taxon>Bacteria</taxon>
        <taxon>Bacillati</taxon>
        <taxon>Bacillota</taxon>
        <taxon>Bacilli</taxon>
        <taxon>Lactobacillales</taxon>
        <taxon>Streptococcaceae</taxon>
        <taxon>Streptococcus</taxon>
    </lineage>
</organism>